<dbReference type="InterPro" id="IPR050768">
    <property type="entry name" value="UPF0353/GerABKA_families"/>
</dbReference>
<dbReference type="InterPro" id="IPR004995">
    <property type="entry name" value="Spore_Ger"/>
</dbReference>
<feature type="compositionally biased region" description="Polar residues" evidence="5">
    <location>
        <begin position="511"/>
        <end position="522"/>
    </location>
</feature>
<evidence type="ECO:0000256" key="6">
    <source>
        <dbReference type="SAM" id="Phobius"/>
    </source>
</evidence>
<evidence type="ECO:0000256" key="4">
    <source>
        <dbReference type="PIRNR" id="PIRNR005690"/>
    </source>
</evidence>
<feature type="region of interest" description="Disordered" evidence="5">
    <location>
        <begin position="511"/>
        <end position="541"/>
    </location>
</feature>
<sequence>MPFWWKSFNKDKEQTKPQSNSGEAKEIDRTKLSSSLQANLEEIRKTTGHSTDILIREITFGQPESTRAAVIFTDGLVNKEIINEGIISTLFHGSEFVPSGSRNDLLKRMAHNILSVSNVEIVNDWDETYHYLLSGEAVVLIEGANEALIVSSRGGEKRAITEPETELAVRGPREGFTEILRTNTALIRRRIKNPNLWVETMTIGKVTQTDVALMYVKGIARDEILEEIRSRLKKIEIDSILESGYIEQLIEDKTFTTFPTLFHTERPDVATAEILEGKIAILVDGTPFVLIAPSVFIQFFQSTDDYYSRFDIATALRFLRVLVFFISLVGPAVYIAATTFHQEMIPTLLVITITAQREAVPFPAFVEATIMEVTFEILREAGLRLPRVIGQAVSIVGALVIGQAAVQAGLVSPAMVIVVSLTAIASFATPAFAIAISARIIRFIFMVMAATFGFYGIMIGMLIMIIHLCSLRSFGVPYMSPLAPLIPKNIGDTFFRLPLWAMKYRPEYISSSNQKRQGSNQGPELPAESVNSSKKGGGNNG</sequence>
<keyword evidence="6" id="KW-0812">Transmembrane</keyword>
<gene>
    <name evidence="7" type="ORF">P4T90_23055</name>
</gene>
<dbReference type="PANTHER" id="PTHR22550">
    <property type="entry name" value="SPORE GERMINATION PROTEIN"/>
    <property type="match status" value="1"/>
</dbReference>
<accession>A0ABU6MMJ3</accession>
<organism evidence="7 8">
    <name type="scientific">Heyndrickxia acidicola</name>
    <dbReference type="NCBI Taxonomy" id="209389"/>
    <lineage>
        <taxon>Bacteria</taxon>
        <taxon>Bacillati</taxon>
        <taxon>Bacillota</taxon>
        <taxon>Bacilli</taxon>
        <taxon>Bacillales</taxon>
        <taxon>Bacillaceae</taxon>
        <taxon>Heyndrickxia</taxon>
    </lineage>
</organism>
<evidence type="ECO:0000256" key="3">
    <source>
        <dbReference type="ARBA" id="ARBA00023136"/>
    </source>
</evidence>
<evidence type="ECO:0000256" key="5">
    <source>
        <dbReference type="SAM" id="MobiDB-lite"/>
    </source>
</evidence>
<comment type="subcellular location">
    <subcellularLocation>
        <location evidence="4">Cell membrane</location>
    </subcellularLocation>
    <subcellularLocation>
        <location evidence="1">Membrane</location>
        <topology evidence="1">Multi-pass membrane protein</topology>
    </subcellularLocation>
</comment>
<dbReference type="Proteomes" id="UP001341444">
    <property type="component" value="Unassembled WGS sequence"/>
</dbReference>
<protein>
    <submittedName>
        <fullName evidence="7">Spore germination protein</fullName>
    </submittedName>
</protein>
<dbReference type="Pfam" id="PF03323">
    <property type="entry name" value="GerA"/>
    <property type="match status" value="1"/>
</dbReference>
<dbReference type="RefSeq" id="WP_066270779.1">
    <property type="nucleotide sequence ID" value="NZ_JARMAB010000044.1"/>
</dbReference>
<feature type="transmembrane region" description="Helical" evidence="6">
    <location>
        <begin position="443"/>
        <end position="468"/>
    </location>
</feature>
<comment type="caution">
    <text evidence="7">The sequence shown here is derived from an EMBL/GenBank/DDBJ whole genome shotgun (WGS) entry which is preliminary data.</text>
</comment>
<keyword evidence="8" id="KW-1185">Reference proteome</keyword>
<reference evidence="7 8" key="1">
    <citation type="submission" date="2023-03" db="EMBL/GenBank/DDBJ databases">
        <title>Bacillus Genome Sequencing.</title>
        <authorList>
            <person name="Dunlap C."/>
        </authorList>
    </citation>
    <scope>NUCLEOTIDE SEQUENCE [LARGE SCALE GENOMIC DNA]</scope>
    <source>
        <strain evidence="7 8">B-23453</strain>
    </source>
</reference>
<proteinExistence type="inferred from homology"/>
<evidence type="ECO:0000313" key="7">
    <source>
        <dbReference type="EMBL" id="MED1205916.1"/>
    </source>
</evidence>
<dbReference type="EMBL" id="JARMAB010000044">
    <property type="protein sequence ID" value="MED1205916.1"/>
    <property type="molecule type" value="Genomic_DNA"/>
</dbReference>
<name>A0ABU6MMJ3_9BACI</name>
<keyword evidence="6" id="KW-1133">Transmembrane helix</keyword>
<dbReference type="PIRSF" id="PIRSF005690">
    <property type="entry name" value="GerBA"/>
    <property type="match status" value="1"/>
</dbReference>
<feature type="transmembrane region" description="Helical" evidence="6">
    <location>
        <begin position="388"/>
        <end position="408"/>
    </location>
</feature>
<comment type="similarity">
    <text evidence="2 4">Belongs to the GerABKA family.</text>
</comment>
<feature type="transmembrane region" description="Helical" evidence="6">
    <location>
        <begin position="414"/>
        <end position="436"/>
    </location>
</feature>
<feature type="region of interest" description="Disordered" evidence="5">
    <location>
        <begin position="1"/>
        <end position="28"/>
    </location>
</feature>
<feature type="transmembrane region" description="Helical" evidence="6">
    <location>
        <begin position="318"/>
        <end position="337"/>
    </location>
</feature>
<evidence type="ECO:0000256" key="1">
    <source>
        <dbReference type="ARBA" id="ARBA00004141"/>
    </source>
</evidence>
<evidence type="ECO:0000256" key="2">
    <source>
        <dbReference type="ARBA" id="ARBA00005278"/>
    </source>
</evidence>
<keyword evidence="3 4" id="KW-0472">Membrane</keyword>
<dbReference type="PANTHER" id="PTHR22550:SF5">
    <property type="entry name" value="LEUCINE ZIPPER PROTEIN 4"/>
    <property type="match status" value="1"/>
</dbReference>
<evidence type="ECO:0000313" key="8">
    <source>
        <dbReference type="Proteomes" id="UP001341444"/>
    </source>
</evidence>